<name>A0AAD9JE47_9ANNE</name>
<dbReference type="SMART" id="SM00034">
    <property type="entry name" value="CLECT"/>
    <property type="match status" value="2"/>
</dbReference>
<keyword evidence="2 8" id="KW-0732">Signal</keyword>
<evidence type="ECO:0000259" key="9">
    <source>
        <dbReference type="PROSITE" id="PS50026"/>
    </source>
</evidence>
<evidence type="ECO:0000256" key="2">
    <source>
        <dbReference type="ARBA" id="ARBA00022729"/>
    </source>
</evidence>
<feature type="disulfide bond" evidence="6">
    <location>
        <begin position="456"/>
        <end position="465"/>
    </location>
</feature>
<dbReference type="Gene3D" id="2.10.25.10">
    <property type="entry name" value="Laminin"/>
    <property type="match status" value="3"/>
</dbReference>
<reference evidence="12" key="1">
    <citation type="journal article" date="2023" name="Mol. Biol. Evol.">
        <title>Third-Generation Sequencing Reveals the Adaptive Role of the Epigenome in Three Deep-Sea Polychaetes.</title>
        <authorList>
            <person name="Perez M."/>
            <person name="Aroh O."/>
            <person name="Sun Y."/>
            <person name="Lan Y."/>
            <person name="Juniper S.K."/>
            <person name="Young C.R."/>
            <person name="Angers B."/>
            <person name="Qian P.Y."/>
        </authorList>
    </citation>
    <scope>NUCLEOTIDE SEQUENCE</scope>
    <source>
        <strain evidence="12">P08H-3</strain>
    </source>
</reference>
<dbReference type="FunFam" id="2.10.25.10:FF:000004">
    <property type="entry name" value="Neurogenic locus notch 1"/>
    <property type="match status" value="3"/>
</dbReference>
<evidence type="ECO:0000256" key="7">
    <source>
        <dbReference type="PROSITE-ProRule" id="PRU00302"/>
    </source>
</evidence>
<proteinExistence type="predicted"/>
<evidence type="ECO:0000313" key="13">
    <source>
        <dbReference type="Proteomes" id="UP001208570"/>
    </source>
</evidence>
<dbReference type="CDD" id="cd00054">
    <property type="entry name" value="EGF_CA"/>
    <property type="match status" value="3"/>
</dbReference>
<dbReference type="PANTHER" id="PTHR12916">
    <property type="entry name" value="CYTOCHROME C OXIDASE POLYPEPTIDE VIC-2"/>
    <property type="match status" value="1"/>
</dbReference>
<dbReference type="SUPFAM" id="SSF57196">
    <property type="entry name" value="EGF/Laminin"/>
    <property type="match status" value="3"/>
</dbReference>
<feature type="domain" description="Sushi" evidence="11">
    <location>
        <begin position="469"/>
        <end position="535"/>
    </location>
</feature>
<dbReference type="Proteomes" id="UP001208570">
    <property type="component" value="Unassembled WGS sequence"/>
</dbReference>
<dbReference type="Pfam" id="PF00008">
    <property type="entry name" value="EGF"/>
    <property type="match status" value="2"/>
</dbReference>
<evidence type="ECO:0000256" key="1">
    <source>
        <dbReference type="ARBA" id="ARBA00022536"/>
    </source>
</evidence>
<dbReference type="Pfam" id="PF00059">
    <property type="entry name" value="Lectin_C"/>
    <property type="match status" value="1"/>
</dbReference>
<dbReference type="PROSITE" id="PS50923">
    <property type="entry name" value="SUSHI"/>
    <property type="match status" value="1"/>
</dbReference>
<dbReference type="InterPro" id="IPR016186">
    <property type="entry name" value="C-type_lectin-like/link_sf"/>
</dbReference>
<dbReference type="SMART" id="SM00179">
    <property type="entry name" value="EGF_CA"/>
    <property type="match status" value="3"/>
</dbReference>
<evidence type="ECO:0000259" key="10">
    <source>
        <dbReference type="PROSITE" id="PS50041"/>
    </source>
</evidence>
<dbReference type="Gene3D" id="3.10.100.10">
    <property type="entry name" value="Mannose-Binding Protein A, subunit A"/>
    <property type="match status" value="2"/>
</dbReference>
<dbReference type="PROSITE" id="PS00022">
    <property type="entry name" value="EGF_1"/>
    <property type="match status" value="3"/>
</dbReference>
<dbReference type="InterPro" id="IPR000152">
    <property type="entry name" value="EGF-type_Asp/Asn_hydroxyl_site"/>
</dbReference>
<dbReference type="InterPro" id="IPR001881">
    <property type="entry name" value="EGF-like_Ca-bd_dom"/>
</dbReference>
<dbReference type="CDD" id="cd00037">
    <property type="entry name" value="CLECT"/>
    <property type="match status" value="2"/>
</dbReference>
<dbReference type="PRINTS" id="PR00010">
    <property type="entry name" value="EGFBLOOD"/>
</dbReference>
<dbReference type="InterPro" id="IPR013032">
    <property type="entry name" value="EGF-like_CS"/>
</dbReference>
<evidence type="ECO:0000256" key="4">
    <source>
        <dbReference type="ARBA" id="ARBA00023157"/>
    </source>
</evidence>
<feature type="domain" description="EGF-like" evidence="9">
    <location>
        <begin position="392"/>
        <end position="428"/>
    </location>
</feature>
<feature type="domain" description="C-type lectin" evidence="10">
    <location>
        <begin position="38"/>
        <end position="158"/>
    </location>
</feature>
<dbReference type="InterPro" id="IPR016187">
    <property type="entry name" value="CTDL_fold"/>
</dbReference>
<feature type="domain" description="EGF-like" evidence="9">
    <location>
        <begin position="430"/>
        <end position="466"/>
    </location>
</feature>
<keyword evidence="13" id="KW-1185">Reference proteome</keyword>
<evidence type="ECO:0000313" key="12">
    <source>
        <dbReference type="EMBL" id="KAK2151504.1"/>
    </source>
</evidence>
<comment type="caution">
    <text evidence="12">The sequence shown here is derived from an EMBL/GenBank/DDBJ whole genome shotgun (WGS) entry which is preliminary data.</text>
</comment>
<evidence type="ECO:0000256" key="5">
    <source>
        <dbReference type="ARBA" id="ARBA00023180"/>
    </source>
</evidence>
<evidence type="ECO:0000256" key="8">
    <source>
        <dbReference type="SAM" id="SignalP"/>
    </source>
</evidence>
<dbReference type="InterPro" id="IPR001304">
    <property type="entry name" value="C-type_lectin-like"/>
</dbReference>
<keyword evidence="5" id="KW-0325">Glycoprotein</keyword>
<organism evidence="12 13">
    <name type="scientific">Paralvinella palmiformis</name>
    <dbReference type="NCBI Taxonomy" id="53620"/>
    <lineage>
        <taxon>Eukaryota</taxon>
        <taxon>Metazoa</taxon>
        <taxon>Spiralia</taxon>
        <taxon>Lophotrochozoa</taxon>
        <taxon>Annelida</taxon>
        <taxon>Polychaeta</taxon>
        <taxon>Sedentaria</taxon>
        <taxon>Canalipalpata</taxon>
        <taxon>Terebellida</taxon>
        <taxon>Terebelliformia</taxon>
        <taxon>Alvinellidae</taxon>
        <taxon>Paralvinella</taxon>
    </lineage>
</organism>
<evidence type="ECO:0000256" key="6">
    <source>
        <dbReference type="PROSITE-ProRule" id="PRU00076"/>
    </source>
</evidence>
<feature type="chain" id="PRO_5042128412" evidence="8">
    <location>
        <begin position="28"/>
        <end position="536"/>
    </location>
</feature>
<accession>A0AAD9JE47</accession>
<gene>
    <name evidence="12" type="ORF">LSH36_361g04018</name>
</gene>
<dbReference type="PANTHER" id="PTHR12916:SF4">
    <property type="entry name" value="UNINFLATABLE, ISOFORM C"/>
    <property type="match status" value="1"/>
</dbReference>
<feature type="domain" description="EGF-like" evidence="9">
    <location>
        <begin position="354"/>
        <end position="390"/>
    </location>
</feature>
<dbReference type="PROSITE" id="PS50041">
    <property type="entry name" value="C_TYPE_LECTIN_2"/>
    <property type="match status" value="1"/>
</dbReference>
<dbReference type="PROSITE" id="PS00010">
    <property type="entry name" value="ASX_HYDROXYL"/>
    <property type="match status" value="1"/>
</dbReference>
<protein>
    <submittedName>
        <fullName evidence="12">Uncharacterized protein</fullName>
    </submittedName>
</protein>
<keyword evidence="7" id="KW-0768">Sushi</keyword>
<dbReference type="EMBL" id="JAODUP010000361">
    <property type="protein sequence ID" value="KAK2151504.1"/>
    <property type="molecule type" value="Genomic_DNA"/>
</dbReference>
<keyword evidence="3" id="KW-0677">Repeat</keyword>
<dbReference type="SMART" id="SM00181">
    <property type="entry name" value="EGF"/>
    <property type="match status" value="3"/>
</dbReference>
<dbReference type="AlphaFoldDB" id="A0AAD9JE47"/>
<dbReference type="GO" id="GO:0005509">
    <property type="term" value="F:calcium ion binding"/>
    <property type="evidence" value="ECO:0007669"/>
    <property type="project" value="InterPro"/>
</dbReference>
<feature type="signal peptide" evidence="8">
    <location>
        <begin position="1"/>
        <end position="27"/>
    </location>
</feature>
<dbReference type="PROSITE" id="PS01186">
    <property type="entry name" value="EGF_2"/>
    <property type="match status" value="2"/>
</dbReference>
<feature type="disulfide bond" evidence="6">
    <location>
        <begin position="380"/>
        <end position="389"/>
    </location>
</feature>
<feature type="disulfide bond" evidence="6">
    <location>
        <begin position="418"/>
        <end position="427"/>
    </location>
</feature>
<sequence length="536" mass="58321">MPTSRSRSIYVFCLAAVWSTCILLIEAACPSGWTTGSSANRCHKVFSQTSQFDDVNAARDVCRQKGADLATITNSTEETIIAGIIKGLDNSVTDVYIGAIATVDPSLYSWLDNETAFIYQASSEPYNASDIRHVADRCVTLYSEDGSWINTVWRRIPCCFRSNITAVACTKPSDDNLLASDNTVVDFCFGACPSGSFRLNDKCYKIKQESQSFNSIYFAQLSCNQDGYRLADSIPDIVFDHVVSILKQMAVPTGVVVYTGLNNLTSANTFVTVDGSSYSEASLLAIDKCSYNSSNDKCITLMTRSSTWDVFSTIYCPRQCCSDLGITYVACEKPITSEINQDDNDVFGMTCYGDIDECNSNPCSNVATCQNKILKYNCLCPEGYTGVGCETVIDNCESDPCQNGQNCTTYIGHYVCECEPGYEGVNCETDIDECANITCLHGGTCVDKVNSAVCDCPGQFTGNFCETLILCQSFDQDVANGTVKMSGTNEAGDQIDIVCEDGLLLKDRSPNKTLTCLSSTGEWDYPLDQLGNCASP</sequence>
<comment type="caution">
    <text evidence="6">Lacks conserved residue(s) required for the propagation of feature annotation.</text>
</comment>
<dbReference type="Pfam" id="PF12661">
    <property type="entry name" value="hEGF"/>
    <property type="match status" value="1"/>
</dbReference>
<dbReference type="InterPro" id="IPR000436">
    <property type="entry name" value="Sushi_SCR_CCP_dom"/>
</dbReference>
<evidence type="ECO:0000259" key="11">
    <source>
        <dbReference type="PROSITE" id="PS50923"/>
    </source>
</evidence>
<dbReference type="PROSITE" id="PS50026">
    <property type="entry name" value="EGF_3"/>
    <property type="match status" value="3"/>
</dbReference>
<dbReference type="SUPFAM" id="SSF56436">
    <property type="entry name" value="C-type lectin-like"/>
    <property type="match status" value="2"/>
</dbReference>
<evidence type="ECO:0000256" key="3">
    <source>
        <dbReference type="ARBA" id="ARBA00022737"/>
    </source>
</evidence>
<keyword evidence="4 6" id="KW-1015">Disulfide bond</keyword>
<keyword evidence="1 6" id="KW-0245">EGF-like domain</keyword>
<dbReference type="InterPro" id="IPR000742">
    <property type="entry name" value="EGF"/>
</dbReference>